<dbReference type="Proteomes" id="UP000006591">
    <property type="component" value="Chromosome 2"/>
</dbReference>
<dbReference type="AlphaFoldDB" id="A0A0E0G549"/>
<reference evidence="2" key="1">
    <citation type="submission" date="2015-04" db="UniProtKB">
        <authorList>
            <consortium name="EnsemblPlants"/>
        </authorList>
    </citation>
    <scope>IDENTIFICATION</scope>
    <source>
        <strain evidence="2">SL10</strain>
    </source>
</reference>
<accession>A0A0E0G549</accession>
<dbReference type="EnsemblPlants" id="ONIVA02G14090.1">
    <property type="protein sequence ID" value="ONIVA02G14090.1"/>
    <property type="gene ID" value="ONIVA02G14090"/>
</dbReference>
<keyword evidence="3" id="KW-1185">Reference proteome</keyword>
<organism evidence="2">
    <name type="scientific">Oryza nivara</name>
    <name type="common">Indian wild rice</name>
    <name type="synonym">Oryza sativa f. spontanea</name>
    <dbReference type="NCBI Taxonomy" id="4536"/>
    <lineage>
        <taxon>Eukaryota</taxon>
        <taxon>Viridiplantae</taxon>
        <taxon>Streptophyta</taxon>
        <taxon>Embryophyta</taxon>
        <taxon>Tracheophyta</taxon>
        <taxon>Spermatophyta</taxon>
        <taxon>Magnoliopsida</taxon>
        <taxon>Liliopsida</taxon>
        <taxon>Poales</taxon>
        <taxon>Poaceae</taxon>
        <taxon>BOP clade</taxon>
        <taxon>Oryzoideae</taxon>
        <taxon>Oryzeae</taxon>
        <taxon>Oryzinae</taxon>
        <taxon>Oryza</taxon>
    </lineage>
</organism>
<sequence>MAVGDDHPVVHRSRGHSGKGDEQRRTQKFIRKLMRTSPAATSMVITIDNIVANEAAGSTVEQVVATDSNADAVGSGIWRRPF</sequence>
<reference evidence="2" key="2">
    <citation type="submission" date="2018-04" db="EMBL/GenBank/DDBJ databases">
        <title>OnivRS2 (Oryza nivara Reference Sequence Version 2).</title>
        <authorList>
            <person name="Zhang J."/>
            <person name="Kudrna D."/>
            <person name="Lee S."/>
            <person name="Talag J."/>
            <person name="Rajasekar S."/>
            <person name="Welchert J."/>
            <person name="Hsing Y.-I."/>
            <person name="Wing R.A."/>
        </authorList>
    </citation>
    <scope>NUCLEOTIDE SEQUENCE [LARGE SCALE GENOMIC DNA]</scope>
    <source>
        <strain evidence="2">SL10</strain>
    </source>
</reference>
<protein>
    <submittedName>
        <fullName evidence="2">Uncharacterized protein</fullName>
    </submittedName>
</protein>
<dbReference type="Gramene" id="ONIVA02G14090.1">
    <property type="protein sequence ID" value="ONIVA02G14090.1"/>
    <property type="gene ID" value="ONIVA02G14090"/>
</dbReference>
<evidence type="ECO:0000256" key="1">
    <source>
        <dbReference type="SAM" id="MobiDB-lite"/>
    </source>
</evidence>
<evidence type="ECO:0000313" key="3">
    <source>
        <dbReference type="Proteomes" id="UP000006591"/>
    </source>
</evidence>
<feature type="region of interest" description="Disordered" evidence="1">
    <location>
        <begin position="1"/>
        <end position="26"/>
    </location>
</feature>
<proteinExistence type="predicted"/>
<evidence type="ECO:0000313" key="2">
    <source>
        <dbReference type="EnsemblPlants" id="ONIVA02G14090.1"/>
    </source>
</evidence>
<dbReference type="HOGENOM" id="CLU_2562276_0_0_1"/>
<name>A0A0E0G549_ORYNI</name>